<dbReference type="Gene3D" id="3.30.530.20">
    <property type="match status" value="1"/>
</dbReference>
<dbReference type="AlphaFoldDB" id="A0A0K1QDF5"/>
<organism evidence="1 2">
    <name type="scientific">Labilithrix luteola</name>
    <dbReference type="NCBI Taxonomy" id="1391654"/>
    <lineage>
        <taxon>Bacteria</taxon>
        <taxon>Pseudomonadati</taxon>
        <taxon>Myxococcota</taxon>
        <taxon>Polyangia</taxon>
        <taxon>Polyangiales</taxon>
        <taxon>Labilitrichaceae</taxon>
        <taxon>Labilithrix</taxon>
    </lineage>
</organism>
<dbReference type="EMBL" id="CP012333">
    <property type="protein sequence ID" value="AKV03702.1"/>
    <property type="molecule type" value="Genomic_DNA"/>
</dbReference>
<dbReference type="InterPro" id="IPR019587">
    <property type="entry name" value="Polyketide_cyclase/dehydratase"/>
</dbReference>
<dbReference type="SUPFAM" id="SSF55961">
    <property type="entry name" value="Bet v1-like"/>
    <property type="match status" value="1"/>
</dbReference>
<dbReference type="InterPro" id="IPR023393">
    <property type="entry name" value="START-like_dom_sf"/>
</dbReference>
<evidence type="ECO:0000313" key="1">
    <source>
        <dbReference type="EMBL" id="AKV03702.1"/>
    </source>
</evidence>
<name>A0A0K1QDF5_9BACT</name>
<dbReference type="Pfam" id="PF10604">
    <property type="entry name" value="Polyketide_cyc2"/>
    <property type="match status" value="1"/>
</dbReference>
<dbReference type="KEGG" id="llu:AKJ09_10365"/>
<gene>
    <name evidence="1" type="ORF">AKJ09_10365</name>
</gene>
<reference evidence="1 2" key="1">
    <citation type="submission" date="2015-08" db="EMBL/GenBank/DDBJ databases">
        <authorList>
            <person name="Babu N.S."/>
            <person name="Beckwith C.J."/>
            <person name="Beseler K.G."/>
            <person name="Brison A."/>
            <person name="Carone J.V."/>
            <person name="Caskin T.P."/>
            <person name="Diamond M."/>
            <person name="Durham M.E."/>
            <person name="Foxe J.M."/>
            <person name="Go M."/>
            <person name="Henderson B.A."/>
            <person name="Jones I.B."/>
            <person name="McGettigan J.A."/>
            <person name="Micheletti S.J."/>
            <person name="Nasrallah M.E."/>
            <person name="Ortiz D."/>
            <person name="Piller C.R."/>
            <person name="Privatt S.R."/>
            <person name="Schneider S.L."/>
            <person name="Sharp S."/>
            <person name="Smith T.C."/>
            <person name="Stanton J.D."/>
            <person name="Ullery H.E."/>
            <person name="Wilson R.J."/>
            <person name="Serrano M.G."/>
            <person name="Buck G."/>
            <person name="Lee V."/>
            <person name="Wang Y."/>
            <person name="Carvalho R."/>
            <person name="Voegtly L."/>
            <person name="Shi R."/>
            <person name="Duckworth R."/>
            <person name="Johnson A."/>
            <person name="Loviza R."/>
            <person name="Walstead R."/>
            <person name="Shah Z."/>
            <person name="Kiflezghi M."/>
            <person name="Wade K."/>
            <person name="Ball S.L."/>
            <person name="Bradley K.W."/>
            <person name="Asai D.J."/>
            <person name="Bowman C.A."/>
            <person name="Russell D.A."/>
            <person name="Pope W.H."/>
            <person name="Jacobs-Sera D."/>
            <person name="Hendrix R.W."/>
            <person name="Hatfull G.F."/>
        </authorList>
    </citation>
    <scope>NUCLEOTIDE SEQUENCE [LARGE SCALE GENOMIC DNA]</scope>
    <source>
        <strain evidence="1 2">DSM 27648</strain>
    </source>
</reference>
<dbReference type="RefSeq" id="WP_205633982.1">
    <property type="nucleotide sequence ID" value="NZ_CP012333.1"/>
</dbReference>
<evidence type="ECO:0000313" key="2">
    <source>
        <dbReference type="Proteomes" id="UP000064967"/>
    </source>
</evidence>
<dbReference type="PATRIC" id="fig|1391654.3.peg.10505"/>
<accession>A0A0K1QDF5</accession>
<dbReference type="STRING" id="1391654.AKJ09_10365"/>
<protein>
    <recommendedName>
        <fullName evidence="3">Polyketide cyclase/dehydrase</fullName>
    </recommendedName>
</protein>
<evidence type="ECO:0008006" key="3">
    <source>
        <dbReference type="Google" id="ProtNLM"/>
    </source>
</evidence>
<sequence length="144" mass="15892">MMRETQSTWQTEHSIETDAAPEVVWAIFREVPSWKSWNSGIETIEVEGPFADGTWFTMKPPGQEAFRSKLVDVRENEGFTDETCVGHLVVRVAHRIERLASGRTRVTYAVDARGPEASEIGPAISADFPEVLASLAALAAEKSS</sequence>
<keyword evidence="2" id="KW-1185">Reference proteome</keyword>
<dbReference type="Proteomes" id="UP000064967">
    <property type="component" value="Chromosome"/>
</dbReference>
<proteinExistence type="predicted"/>